<dbReference type="STRING" id="491952.Mar181_3127"/>
<gene>
    <name evidence="3" type="ordered locus">Mar181_3127</name>
</gene>
<dbReference type="InterPro" id="IPR037053">
    <property type="entry name" value="Phage_tail_collar_dom_sf"/>
</dbReference>
<dbReference type="RefSeq" id="WP_013797622.1">
    <property type="nucleotide sequence ID" value="NC_015559.1"/>
</dbReference>
<feature type="domain" description="Phage tail collar" evidence="2">
    <location>
        <begin position="86"/>
        <end position="133"/>
    </location>
</feature>
<dbReference type="SUPFAM" id="SSF88874">
    <property type="entry name" value="Receptor-binding domain of short tail fibre protein gp12"/>
    <property type="match status" value="1"/>
</dbReference>
<dbReference type="Gene3D" id="3.90.1340.10">
    <property type="entry name" value="Phage tail collar domain"/>
    <property type="match status" value="1"/>
</dbReference>
<proteinExistence type="predicted"/>
<evidence type="ECO:0000313" key="3">
    <source>
        <dbReference type="EMBL" id="AEF56152.1"/>
    </source>
</evidence>
<dbReference type="OrthoDB" id="9810174at2"/>
<dbReference type="HOGENOM" id="CLU_096063_0_0_6"/>
<keyword evidence="4" id="KW-1185">Reference proteome</keyword>
<evidence type="ECO:0000313" key="4">
    <source>
        <dbReference type="Proteomes" id="UP000009230"/>
    </source>
</evidence>
<feature type="compositionally biased region" description="Polar residues" evidence="1">
    <location>
        <begin position="199"/>
        <end position="224"/>
    </location>
</feature>
<dbReference type="eggNOG" id="COG4675">
    <property type="taxonomic scope" value="Bacteria"/>
</dbReference>
<evidence type="ECO:0000256" key="1">
    <source>
        <dbReference type="SAM" id="MobiDB-lite"/>
    </source>
</evidence>
<dbReference type="Pfam" id="PF07484">
    <property type="entry name" value="Collar"/>
    <property type="match status" value="1"/>
</dbReference>
<organism evidence="3 4">
    <name type="scientific">Marinomonas posidonica (strain CECT 7376 / NCIMB 14433 / IVIA-Po-181)</name>
    <dbReference type="NCBI Taxonomy" id="491952"/>
    <lineage>
        <taxon>Bacteria</taxon>
        <taxon>Pseudomonadati</taxon>
        <taxon>Pseudomonadota</taxon>
        <taxon>Gammaproteobacteria</taxon>
        <taxon>Oceanospirillales</taxon>
        <taxon>Oceanospirillaceae</taxon>
        <taxon>Marinomonas</taxon>
    </lineage>
</organism>
<sequence>MKKPYRGAFDHGFFTFPSFSSLGIPDFNQEVLQLFGSVTGGAISNDVSVASPIGTVIPYAGPIDNSSNSNTGGYPDPKAEGYQQALALQGWLFCDGSPVPIGAYPALFRVIGFIYGKKDEGHFYLPDFRGRFVRGVNVNAEEFESDSFRDPDATSRQASNSDGWKGNAVGSTQLDALQVHQHQYQEAESLGSIADKGNASFNQSTNANTTDPLKTTDNTSKYPDMTVKTSQETRAKNLYMNFIIKHRSDHGFF</sequence>
<feature type="region of interest" description="Disordered" evidence="1">
    <location>
        <begin position="195"/>
        <end position="224"/>
    </location>
</feature>
<dbReference type="InterPro" id="IPR011083">
    <property type="entry name" value="Phage_tail_collar_dom"/>
</dbReference>
<dbReference type="AlphaFoldDB" id="F6CSJ4"/>
<dbReference type="KEGG" id="mpc:Mar181_3127"/>
<evidence type="ECO:0000259" key="2">
    <source>
        <dbReference type="Pfam" id="PF07484"/>
    </source>
</evidence>
<dbReference type="EMBL" id="CP002771">
    <property type="protein sequence ID" value="AEF56152.1"/>
    <property type="molecule type" value="Genomic_DNA"/>
</dbReference>
<protein>
    <submittedName>
        <fullName evidence="3">Tail Collar domain protein</fullName>
    </submittedName>
</protein>
<reference evidence="3 4" key="1">
    <citation type="journal article" date="2012" name="Stand. Genomic Sci.">
        <title>Complete genome sequence of Marinomonas posidonica type strain (IVIA-Po-181(T)).</title>
        <authorList>
            <person name="Lucas-Elio P."/>
            <person name="Goodwin L."/>
            <person name="Woyke T."/>
            <person name="Pitluck S."/>
            <person name="Nolan M."/>
            <person name="Kyrpides N.C."/>
            <person name="Detter J.C."/>
            <person name="Copeland A."/>
            <person name="Lu M."/>
            <person name="Bruce D."/>
            <person name="Detter C."/>
            <person name="Tapia R."/>
            <person name="Han S."/>
            <person name="Land M.L."/>
            <person name="Ivanova N."/>
            <person name="Mikhailova N."/>
            <person name="Johnston A.W."/>
            <person name="Sanchez-Amat A."/>
        </authorList>
    </citation>
    <scope>NUCLEOTIDE SEQUENCE [LARGE SCALE GENOMIC DNA]</scope>
    <source>
        <strain evidence="4">CECT 7376 / NCIMB 14433 / IVIA-Po-181</strain>
    </source>
</reference>
<dbReference type="Proteomes" id="UP000009230">
    <property type="component" value="Chromosome"/>
</dbReference>
<accession>F6CSJ4</accession>
<feature type="region of interest" description="Disordered" evidence="1">
    <location>
        <begin position="144"/>
        <end position="167"/>
    </location>
</feature>
<name>F6CSJ4_MARPP</name>